<feature type="domain" description="Histidine kinase" evidence="9">
    <location>
        <begin position="26"/>
        <end position="260"/>
    </location>
</feature>
<dbReference type="InterPro" id="IPR003594">
    <property type="entry name" value="HATPase_dom"/>
</dbReference>
<keyword evidence="6" id="KW-0418">Kinase</keyword>
<dbReference type="InterPro" id="IPR036097">
    <property type="entry name" value="HisK_dim/P_sf"/>
</dbReference>
<dbReference type="GO" id="GO:0031969">
    <property type="term" value="C:chloroplast membrane"/>
    <property type="evidence" value="ECO:0007669"/>
    <property type="project" value="UniProtKB-SubCell"/>
</dbReference>
<evidence type="ECO:0000313" key="10">
    <source>
        <dbReference type="EMBL" id="WDA99304.1"/>
    </source>
</evidence>
<evidence type="ECO:0000256" key="2">
    <source>
        <dbReference type="ARBA" id="ARBA00004508"/>
    </source>
</evidence>
<dbReference type="GO" id="GO:0000155">
    <property type="term" value="F:phosphorelay sensor kinase activity"/>
    <property type="evidence" value="ECO:0007669"/>
    <property type="project" value="InterPro"/>
</dbReference>
<evidence type="ECO:0000256" key="8">
    <source>
        <dbReference type="ARBA" id="ARBA00069102"/>
    </source>
</evidence>
<reference evidence="10" key="1">
    <citation type="journal article" date="2023" name="J. Phycol.">
        <title>Revised classification of the Cyanidiophyceae based on plastid genome data with descriptions of the Cavernulicolales ord. nov. and Galdieriales ord. nov. (Rhodophyta).</title>
        <authorList>
            <person name="Park S.I."/>
            <person name="Cho C.H."/>
            <person name="Ciniglia C."/>
            <person name="Huang T.Y."/>
            <person name="Liu S.L."/>
            <person name="Bustamante D.E."/>
            <person name="Calderon M.S."/>
            <person name="Mansilla A."/>
            <person name="McDermott T."/>
            <person name="Andersen R.A."/>
            <person name="Yoon H.S."/>
        </authorList>
    </citation>
    <scope>NUCLEOTIDE SEQUENCE</scope>
    <source>
        <strain evidence="10">Hsy245</strain>
    </source>
</reference>
<organism evidence="10">
    <name type="scientific">Galdieria yellowstonensis</name>
    <dbReference type="NCBI Taxonomy" id="3028027"/>
    <lineage>
        <taxon>Eukaryota</taxon>
        <taxon>Rhodophyta</taxon>
        <taxon>Bangiophyceae</taxon>
        <taxon>Galdieriales</taxon>
        <taxon>Galdieriaceae</taxon>
        <taxon>Galdieria</taxon>
    </lineage>
</organism>
<dbReference type="SUPFAM" id="SSF47384">
    <property type="entry name" value="Homodimeric domain of signal transducing histidine kinase"/>
    <property type="match status" value="1"/>
</dbReference>
<dbReference type="FunFam" id="1.10.287.130:FF:000001">
    <property type="entry name" value="Two-component sensor histidine kinase"/>
    <property type="match status" value="1"/>
</dbReference>
<dbReference type="InterPro" id="IPR005467">
    <property type="entry name" value="His_kinase_dom"/>
</dbReference>
<dbReference type="Pfam" id="PF00512">
    <property type="entry name" value="HisKA"/>
    <property type="match status" value="1"/>
</dbReference>
<dbReference type="InterPro" id="IPR036890">
    <property type="entry name" value="HATPase_C_sf"/>
</dbReference>
<keyword evidence="5" id="KW-0808">Transferase</keyword>
<keyword evidence="7" id="KW-0902">Two-component regulatory system</keyword>
<name>A0A9Y1I2W4_9RHOD</name>
<dbReference type="InterPro" id="IPR004358">
    <property type="entry name" value="Sig_transdc_His_kin-like_C"/>
</dbReference>
<protein>
    <recommendedName>
        <fullName evidence="8">Uncharacterized sensor-like histidine kinase ycf26</fullName>
        <ecNumber evidence="3">2.7.13.3</ecNumber>
    </recommendedName>
</protein>
<dbReference type="SUPFAM" id="SSF55874">
    <property type="entry name" value="ATPase domain of HSP90 chaperone/DNA topoisomerase II/histidine kinase"/>
    <property type="match status" value="1"/>
</dbReference>
<dbReference type="PROSITE" id="PS50109">
    <property type="entry name" value="HIS_KIN"/>
    <property type="match status" value="1"/>
</dbReference>
<evidence type="ECO:0000256" key="5">
    <source>
        <dbReference type="ARBA" id="ARBA00022679"/>
    </source>
</evidence>
<dbReference type="Gene3D" id="3.30.565.10">
    <property type="entry name" value="Histidine kinase-like ATPase, C-terminal domain"/>
    <property type="match status" value="1"/>
</dbReference>
<evidence type="ECO:0000313" key="11">
    <source>
        <dbReference type="EMBL" id="WDA99494.1"/>
    </source>
</evidence>
<gene>
    <name evidence="10" type="primary">ycf26</name>
    <name evidence="11" type="ORF">GAYE_10879_089</name>
    <name evidence="10" type="ORF">GAYEhsy245_089</name>
</gene>
<dbReference type="Gene3D" id="1.10.287.130">
    <property type="match status" value="1"/>
</dbReference>
<dbReference type="Pfam" id="PF02518">
    <property type="entry name" value="HATPase_c"/>
    <property type="match status" value="1"/>
</dbReference>
<comment type="catalytic activity">
    <reaction evidence="1">
        <text>ATP + protein L-histidine = ADP + protein N-phospho-L-histidine.</text>
        <dbReference type="EC" id="2.7.13.3"/>
    </reaction>
</comment>
<dbReference type="InterPro" id="IPR050736">
    <property type="entry name" value="Sensor_HK_Regulatory"/>
</dbReference>
<dbReference type="CDD" id="cd00082">
    <property type="entry name" value="HisKA"/>
    <property type="match status" value="1"/>
</dbReference>
<dbReference type="PANTHER" id="PTHR43711">
    <property type="entry name" value="TWO-COMPONENT HISTIDINE KINASE"/>
    <property type="match status" value="1"/>
</dbReference>
<accession>A0A9Y1I2W4</accession>
<comment type="subcellular location">
    <subcellularLocation>
        <location evidence="2">Plastid</location>
        <location evidence="2">Chloroplast membrane</location>
        <topology evidence="2">Multi-pass membrane protein</topology>
    </subcellularLocation>
</comment>
<dbReference type="SMART" id="SM00387">
    <property type="entry name" value="HATPase_c"/>
    <property type="match status" value="1"/>
</dbReference>
<evidence type="ECO:0000256" key="1">
    <source>
        <dbReference type="ARBA" id="ARBA00000085"/>
    </source>
</evidence>
<keyword evidence="4" id="KW-0597">Phosphoprotein</keyword>
<evidence type="ECO:0000259" key="9">
    <source>
        <dbReference type="PROSITE" id="PS50109"/>
    </source>
</evidence>
<dbReference type="EMBL" id="OP616813">
    <property type="protein sequence ID" value="WDA99304.1"/>
    <property type="molecule type" value="Genomic_DNA"/>
</dbReference>
<proteinExistence type="predicted"/>
<evidence type="ECO:0000256" key="3">
    <source>
        <dbReference type="ARBA" id="ARBA00012438"/>
    </source>
</evidence>
<keyword evidence="10" id="KW-0934">Plastid</keyword>
<dbReference type="PRINTS" id="PR00344">
    <property type="entry name" value="BCTRLSENSOR"/>
</dbReference>
<dbReference type="InterPro" id="IPR003661">
    <property type="entry name" value="HisK_dim/P_dom"/>
</dbReference>
<dbReference type="SMART" id="SM00388">
    <property type="entry name" value="HisKA"/>
    <property type="match status" value="1"/>
</dbReference>
<dbReference type="EC" id="2.7.13.3" evidence="3"/>
<geneLocation type="plastid" evidence="10"/>
<dbReference type="PANTHER" id="PTHR43711:SF13">
    <property type="entry name" value="DRUG SENSORY PROTEIN A"/>
    <property type="match status" value="1"/>
</dbReference>
<dbReference type="AlphaFoldDB" id="A0A9Y1I2W4"/>
<evidence type="ECO:0000256" key="7">
    <source>
        <dbReference type="ARBA" id="ARBA00023012"/>
    </source>
</evidence>
<evidence type="ECO:0000256" key="6">
    <source>
        <dbReference type="ARBA" id="ARBA00022777"/>
    </source>
</evidence>
<evidence type="ECO:0000256" key="4">
    <source>
        <dbReference type="ARBA" id="ARBA00022553"/>
    </source>
</evidence>
<dbReference type="EMBL" id="OP616814">
    <property type="protein sequence ID" value="WDA99494.1"/>
    <property type="molecule type" value="Genomic_DNA"/>
</dbReference>
<sequence length="263" mass="31325">MLYMNLNSLKKQHKNISEVKDTFISNISHELKTPLFNIKSFIETLYEFYDTLDYHEHLEFLKIIIKETNRLNRLINDLLDLSSLETKKIYIFSFININDIIYEIINLNYIVIRKKKITFFLEKFKNLPLVYTNYDLFVQILINLISNSLKFTFNKGNVGVRIYLIEIDTSITNKIWKEKNIYNKQIRIEISDSGIGITKNNYNYIFEKFIKIENKIHNIKGTGLGLALVKNIIKNHDSEIFLHSEYIIGTTFWFDFKIHNQQS</sequence>